<reference evidence="1 2" key="1">
    <citation type="submission" date="2011-09" db="EMBL/GenBank/DDBJ databases">
        <title>The Genome Sequence of Plasmodium vivax North Korean.</title>
        <authorList>
            <consortium name="The Broad Institute Genome Sequencing Platform"/>
            <consortium name="The Broad Institute Genome Sequencing Center for Infectious Disease"/>
            <person name="Neafsey D."/>
            <person name="Carlton J."/>
            <person name="Barnwell J."/>
            <person name="Collins W."/>
            <person name="Escalante A."/>
            <person name="Mullikin J."/>
            <person name="Saul A."/>
            <person name="Guigo R."/>
            <person name="Camara F."/>
            <person name="Young S.K."/>
            <person name="Zeng Q."/>
            <person name="Gargeya S."/>
            <person name="Fitzgerald M."/>
            <person name="Haas B."/>
            <person name="Abouelleil A."/>
            <person name="Alvarado L."/>
            <person name="Arachchi H.M."/>
            <person name="Berlin A."/>
            <person name="Brown A."/>
            <person name="Chapman S.B."/>
            <person name="Chen Z."/>
            <person name="Dunbar C."/>
            <person name="Freedman E."/>
            <person name="Gearin G."/>
            <person name="Gellesch M."/>
            <person name="Goldberg J."/>
            <person name="Griggs A."/>
            <person name="Gujja S."/>
            <person name="Heiman D."/>
            <person name="Howarth C."/>
            <person name="Larson L."/>
            <person name="Lui A."/>
            <person name="MacDonald P.J.P."/>
            <person name="Montmayeur A."/>
            <person name="Murphy C."/>
            <person name="Neiman D."/>
            <person name="Pearson M."/>
            <person name="Priest M."/>
            <person name="Roberts A."/>
            <person name="Saif S."/>
            <person name="Shea T."/>
            <person name="Shenoy N."/>
            <person name="Sisk P."/>
            <person name="Stolte C."/>
            <person name="Sykes S."/>
            <person name="Wortman J."/>
            <person name="Nusbaum C."/>
            <person name="Birren B."/>
        </authorList>
    </citation>
    <scope>NUCLEOTIDE SEQUENCE [LARGE SCALE GENOMIC DNA]</scope>
    <source>
        <strain evidence="1 2">North Korean</strain>
    </source>
</reference>
<organism evidence="1 2">
    <name type="scientific">Plasmodium vivax North Korean</name>
    <dbReference type="NCBI Taxonomy" id="1035514"/>
    <lineage>
        <taxon>Eukaryota</taxon>
        <taxon>Sar</taxon>
        <taxon>Alveolata</taxon>
        <taxon>Apicomplexa</taxon>
        <taxon>Aconoidasida</taxon>
        <taxon>Haemosporida</taxon>
        <taxon>Plasmodiidae</taxon>
        <taxon>Plasmodium</taxon>
        <taxon>Plasmodium (Plasmodium)</taxon>
    </lineage>
</organism>
<dbReference type="InterPro" id="IPR036065">
    <property type="entry name" value="BolA-like_sf"/>
</dbReference>
<gene>
    <name evidence="1" type="ORF">PVNG_00237</name>
</gene>
<dbReference type="SUPFAM" id="SSF82657">
    <property type="entry name" value="BolA-like"/>
    <property type="match status" value="1"/>
</dbReference>
<dbReference type="Proteomes" id="UP000053239">
    <property type="component" value="Unassembled WGS sequence"/>
</dbReference>
<protein>
    <submittedName>
        <fullName evidence="1">Uncharacterized protein</fullName>
    </submittedName>
</protein>
<dbReference type="EMBL" id="KQ235548">
    <property type="protein sequence ID" value="KMZ97210.1"/>
    <property type="molecule type" value="Genomic_DNA"/>
</dbReference>
<proteinExistence type="predicted"/>
<evidence type="ECO:0000313" key="1">
    <source>
        <dbReference type="EMBL" id="KMZ97210.1"/>
    </source>
</evidence>
<dbReference type="OrthoDB" id="446277at2759"/>
<dbReference type="AlphaFoldDB" id="A0A0J9TN42"/>
<name>A0A0J9TN42_PLAVI</name>
<evidence type="ECO:0000313" key="2">
    <source>
        <dbReference type="Proteomes" id="UP000053239"/>
    </source>
</evidence>
<sequence>MIMTAKKCSFLLVQKNYAHKFASPDCPNLISIKKVIYEKLKPICFHIKQDYTMGHHVHDMHFYGILCSPLFENKSYKDMNMMVEKLMSEINLAGKVKLHCQPPSRFNKMRKHVRWRWNLEK</sequence>
<accession>A0A0J9TN42</accession>